<proteinExistence type="predicted"/>
<gene>
    <name evidence="1" type="ORF">G4B88_005745</name>
</gene>
<keyword evidence="2" id="KW-1185">Reference proteome</keyword>
<dbReference type="Proteomes" id="UP000583929">
    <property type="component" value="Unassembled WGS sequence"/>
</dbReference>
<evidence type="ECO:0000313" key="2">
    <source>
        <dbReference type="Proteomes" id="UP000583929"/>
    </source>
</evidence>
<dbReference type="EMBL" id="JAATIQ010000085">
    <property type="protein sequence ID" value="KAF4385413.1"/>
    <property type="molecule type" value="Genomic_DNA"/>
</dbReference>
<evidence type="ECO:0008006" key="3">
    <source>
        <dbReference type="Google" id="ProtNLM"/>
    </source>
</evidence>
<accession>A0A7J6GR56</accession>
<comment type="caution">
    <text evidence="1">The sequence shown here is derived from an EMBL/GenBank/DDBJ whole genome shotgun (WGS) entry which is preliminary data.</text>
</comment>
<name>A0A7J6GR56_CANSA</name>
<sequence length="203" mass="22717">MESLATIMNSNLVLSEKEKFVHTLIESDLADGDKYRIMNGEPWHFNKNLIVLHSLSVLLNVTKADLCKVQFWVQTHRLPFLSKSCALAKKIGDWVDDGLDPELPYGPEMIGDKLPNSGYDRYRHDLSKANAYPFLTRLAKKSICSTFSPSLSNKHLALGGQSHPINLTQPESSSKENIVSQSKAILPDFPSPFPSYFTSIPLI</sequence>
<protein>
    <recommendedName>
        <fullName evidence="3">DUF4283 domain-containing protein</fullName>
    </recommendedName>
</protein>
<evidence type="ECO:0000313" key="1">
    <source>
        <dbReference type="EMBL" id="KAF4385413.1"/>
    </source>
</evidence>
<dbReference type="AlphaFoldDB" id="A0A7J6GR56"/>
<organism evidence="1 2">
    <name type="scientific">Cannabis sativa</name>
    <name type="common">Hemp</name>
    <name type="synonym">Marijuana</name>
    <dbReference type="NCBI Taxonomy" id="3483"/>
    <lineage>
        <taxon>Eukaryota</taxon>
        <taxon>Viridiplantae</taxon>
        <taxon>Streptophyta</taxon>
        <taxon>Embryophyta</taxon>
        <taxon>Tracheophyta</taxon>
        <taxon>Spermatophyta</taxon>
        <taxon>Magnoliopsida</taxon>
        <taxon>eudicotyledons</taxon>
        <taxon>Gunneridae</taxon>
        <taxon>Pentapetalae</taxon>
        <taxon>rosids</taxon>
        <taxon>fabids</taxon>
        <taxon>Rosales</taxon>
        <taxon>Cannabaceae</taxon>
        <taxon>Cannabis</taxon>
    </lineage>
</organism>
<reference evidence="1 2" key="1">
    <citation type="journal article" date="2020" name="bioRxiv">
        <title>Sequence and annotation of 42 cannabis genomes reveals extensive copy number variation in cannabinoid synthesis and pathogen resistance genes.</title>
        <authorList>
            <person name="Mckernan K.J."/>
            <person name="Helbert Y."/>
            <person name="Kane L.T."/>
            <person name="Ebling H."/>
            <person name="Zhang L."/>
            <person name="Liu B."/>
            <person name="Eaton Z."/>
            <person name="Mclaughlin S."/>
            <person name="Kingan S."/>
            <person name="Baybayan P."/>
            <person name="Concepcion G."/>
            <person name="Jordan M."/>
            <person name="Riva A."/>
            <person name="Barbazuk W."/>
            <person name="Harkins T."/>
        </authorList>
    </citation>
    <scope>NUCLEOTIDE SEQUENCE [LARGE SCALE GENOMIC DNA]</scope>
    <source>
        <strain evidence="2">cv. Jamaican Lion 4</strain>
        <tissue evidence="1">Leaf</tissue>
    </source>
</reference>